<feature type="region of interest" description="Disordered" evidence="1">
    <location>
        <begin position="130"/>
        <end position="150"/>
    </location>
</feature>
<dbReference type="InterPro" id="IPR018004">
    <property type="entry name" value="KilA/APSES_HTH"/>
</dbReference>
<dbReference type="AlphaFoldDB" id="A0A1J5RPU8"/>
<gene>
    <name evidence="3" type="ORF">GALL_203850</name>
</gene>
<proteinExistence type="predicted"/>
<dbReference type="SMART" id="SM01252">
    <property type="entry name" value="KilA-N"/>
    <property type="match status" value="1"/>
</dbReference>
<comment type="caution">
    <text evidence="3">The sequence shown here is derived from an EMBL/GenBank/DDBJ whole genome shotgun (WGS) entry which is preliminary data.</text>
</comment>
<dbReference type="Pfam" id="PF04383">
    <property type="entry name" value="KilA-N"/>
    <property type="match status" value="1"/>
</dbReference>
<sequence>MTKQKKSIIAVQGAAITVLSREQGDYISLTDMVRNFEGGSALIENWLRNKDTVLFLAVWEQLHNPTFNSLEFEGIKNEAGRNSFFLSARKWIELTGAQGLVASTGRYGGTYAQPRCPANRTDARRPAGFLREPTDARSLPPPLPPLLRHRPRCHGKLHQRLPRTMGLQRGGAMSRMPSVAARVVPYLRKIGASWK</sequence>
<organism evidence="3">
    <name type="scientific">mine drainage metagenome</name>
    <dbReference type="NCBI Taxonomy" id="410659"/>
    <lineage>
        <taxon>unclassified sequences</taxon>
        <taxon>metagenomes</taxon>
        <taxon>ecological metagenomes</taxon>
    </lineage>
</organism>
<evidence type="ECO:0000259" key="2">
    <source>
        <dbReference type="SMART" id="SM01252"/>
    </source>
</evidence>
<protein>
    <submittedName>
        <fullName evidence="3">KilA-N domain protein</fullName>
    </submittedName>
</protein>
<evidence type="ECO:0000313" key="3">
    <source>
        <dbReference type="EMBL" id="OIQ97626.1"/>
    </source>
</evidence>
<dbReference type="EMBL" id="MLJW01000130">
    <property type="protein sequence ID" value="OIQ97626.1"/>
    <property type="molecule type" value="Genomic_DNA"/>
</dbReference>
<name>A0A1J5RPU8_9ZZZZ</name>
<reference evidence="3" key="1">
    <citation type="submission" date="2016-10" db="EMBL/GenBank/DDBJ databases">
        <title>Sequence of Gallionella enrichment culture.</title>
        <authorList>
            <person name="Poehlein A."/>
            <person name="Muehling M."/>
            <person name="Daniel R."/>
        </authorList>
    </citation>
    <scope>NUCLEOTIDE SEQUENCE</scope>
</reference>
<evidence type="ECO:0000256" key="1">
    <source>
        <dbReference type="SAM" id="MobiDB-lite"/>
    </source>
</evidence>
<accession>A0A1J5RPU8</accession>
<feature type="domain" description="KilA/APSES-type HTH DNA-binding" evidence="2">
    <location>
        <begin position="15"/>
        <end position="139"/>
    </location>
</feature>